<proteinExistence type="predicted"/>
<feature type="chain" id="PRO_5017001883" evidence="1">
    <location>
        <begin position="19"/>
        <end position="238"/>
    </location>
</feature>
<organism evidence="2 3">
    <name type="scientific">Rhizopus azygosporus</name>
    <name type="common">Rhizopus microsporus var. azygosporus</name>
    <dbReference type="NCBI Taxonomy" id="86630"/>
    <lineage>
        <taxon>Eukaryota</taxon>
        <taxon>Fungi</taxon>
        <taxon>Fungi incertae sedis</taxon>
        <taxon>Mucoromycota</taxon>
        <taxon>Mucoromycotina</taxon>
        <taxon>Mucoromycetes</taxon>
        <taxon>Mucorales</taxon>
        <taxon>Mucorineae</taxon>
        <taxon>Rhizopodaceae</taxon>
        <taxon>Rhizopus</taxon>
    </lineage>
</organism>
<dbReference type="Proteomes" id="UP000252139">
    <property type="component" value="Unassembled WGS sequence"/>
</dbReference>
<dbReference type="OrthoDB" id="2250996at2759"/>
<dbReference type="EMBL" id="PJQL01002065">
    <property type="protein sequence ID" value="RCH85570.1"/>
    <property type="molecule type" value="Genomic_DNA"/>
</dbReference>
<sequence length="238" mass="27651">MKPLIFLICFYFATAITAVPLQTVFYNTQSAMLPEEEYDNYSIVVQNYENLVDTVLSSESEIFLIELTHQPRIKLNQALKIQANALGIHNITYSQIVKMPVIIGKRIHEMNTEIYKSVESIVLLYWNTADTSFSSLNAMIAQELIERIDDYDLLNRVKQDILAYDSTSPFLSSWVKHWITSFFSNRIVLNHDEEQIEYNFLRQHVSNIKADLLLNLHAQFMDLYTKIQDGIIIDDNDT</sequence>
<accession>A0A367J6N4</accession>
<dbReference type="STRING" id="86630.A0A367J6N4"/>
<reference evidence="2 3" key="1">
    <citation type="journal article" date="2018" name="G3 (Bethesda)">
        <title>Phylogenetic and Phylogenomic Definition of Rhizopus Species.</title>
        <authorList>
            <person name="Gryganskyi A.P."/>
            <person name="Golan J."/>
            <person name="Dolatabadi S."/>
            <person name="Mondo S."/>
            <person name="Robb S."/>
            <person name="Idnurm A."/>
            <person name="Muszewska A."/>
            <person name="Steczkiewicz K."/>
            <person name="Masonjones S."/>
            <person name="Liao H.L."/>
            <person name="Gajdeczka M.T."/>
            <person name="Anike F."/>
            <person name="Vuek A."/>
            <person name="Anishchenko I.M."/>
            <person name="Voigt K."/>
            <person name="de Hoog G.S."/>
            <person name="Smith M.E."/>
            <person name="Heitman J."/>
            <person name="Vilgalys R."/>
            <person name="Stajich J.E."/>
        </authorList>
    </citation>
    <scope>NUCLEOTIDE SEQUENCE [LARGE SCALE GENOMIC DNA]</scope>
    <source>
        <strain evidence="2 3">CBS 357.93</strain>
    </source>
</reference>
<gene>
    <name evidence="2" type="ORF">CU097_009135</name>
</gene>
<keyword evidence="1" id="KW-0732">Signal</keyword>
<dbReference type="AlphaFoldDB" id="A0A367J6N4"/>
<name>A0A367J6N4_RHIAZ</name>
<evidence type="ECO:0000313" key="3">
    <source>
        <dbReference type="Proteomes" id="UP000252139"/>
    </source>
</evidence>
<feature type="signal peptide" evidence="1">
    <location>
        <begin position="1"/>
        <end position="18"/>
    </location>
</feature>
<comment type="caution">
    <text evidence="2">The sequence shown here is derived from an EMBL/GenBank/DDBJ whole genome shotgun (WGS) entry which is preliminary data.</text>
</comment>
<evidence type="ECO:0000256" key="1">
    <source>
        <dbReference type="SAM" id="SignalP"/>
    </source>
</evidence>
<protein>
    <submittedName>
        <fullName evidence="2">Uncharacterized protein</fullName>
    </submittedName>
</protein>
<evidence type="ECO:0000313" key="2">
    <source>
        <dbReference type="EMBL" id="RCH85570.1"/>
    </source>
</evidence>
<keyword evidence="3" id="KW-1185">Reference proteome</keyword>